<accession>A0AAE0KUP3</accession>
<proteinExistence type="predicted"/>
<dbReference type="AlphaFoldDB" id="A0AAE0KUP3"/>
<comment type="caution">
    <text evidence="1">The sequence shown here is derived from an EMBL/GenBank/DDBJ whole genome shotgun (WGS) entry which is preliminary data.</text>
</comment>
<evidence type="ECO:0000313" key="2">
    <source>
        <dbReference type="Proteomes" id="UP001190700"/>
    </source>
</evidence>
<keyword evidence="2" id="KW-1185">Reference proteome</keyword>
<sequence length="110" mass="10827">MTGVSQSDSGLTEYSADNSVIIKPSFIYGGNSFTLTPPRVPAGYGGAIEGLLSSGPFRGLAGVSPGLIALTLAPPVAVDNVALAVIAGAVDDIPAGKIDGTSAINAVAKQ</sequence>
<dbReference type="Proteomes" id="UP001190700">
    <property type="component" value="Unassembled WGS sequence"/>
</dbReference>
<protein>
    <submittedName>
        <fullName evidence="1">Uncharacterized protein</fullName>
    </submittedName>
</protein>
<reference evidence="1 2" key="1">
    <citation type="journal article" date="2015" name="Genome Biol. Evol.">
        <title>Comparative Genomics of a Bacterivorous Green Alga Reveals Evolutionary Causalities and Consequences of Phago-Mixotrophic Mode of Nutrition.</title>
        <authorList>
            <person name="Burns J.A."/>
            <person name="Paasch A."/>
            <person name="Narechania A."/>
            <person name="Kim E."/>
        </authorList>
    </citation>
    <scope>NUCLEOTIDE SEQUENCE [LARGE SCALE GENOMIC DNA]</scope>
    <source>
        <strain evidence="1 2">PLY_AMNH</strain>
    </source>
</reference>
<dbReference type="EMBL" id="LGRX02017108">
    <property type="protein sequence ID" value="KAK3261154.1"/>
    <property type="molecule type" value="Genomic_DNA"/>
</dbReference>
<name>A0AAE0KUP3_9CHLO</name>
<evidence type="ECO:0000313" key="1">
    <source>
        <dbReference type="EMBL" id="KAK3261154.1"/>
    </source>
</evidence>
<gene>
    <name evidence="1" type="ORF">CYMTET_29925</name>
</gene>
<organism evidence="1 2">
    <name type="scientific">Cymbomonas tetramitiformis</name>
    <dbReference type="NCBI Taxonomy" id="36881"/>
    <lineage>
        <taxon>Eukaryota</taxon>
        <taxon>Viridiplantae</taxon>
        <taxon>Chlorophyta</taxon>
        <taxon>Pyramimonadophyceae</taxon>
        <taxon>Pyramimonadales</taxon>
        <taxon>Pyramimonadaceae</taxon>
        <taxon>Cymbomonas</taxon>
    </lineage>
</organism>